<dbReference type="EMBL" id="UGMS01000001">
    <property type="protein sequence ID" value="STV72638.1"/>
    <property type="molecule type" value="Genomic_DNA"/>
</dbReference>
<evidence type="ECO:0000313" key="2">
    <source>
        <dbReference type="Proteomes" id="UP000254863"/>
    </source>
</evidence>
<comment type="caution">
    <text evidence="1">The sequence shown here is derived from an EMBL/GenBank/DDBJ whole genome shotgun (WGS) entry which is preliminary data.</text>
</comment>
<dbReference type="AlphaFoldDB" id="A0A7H4N0C2"/>
<proteinExistence type="predicted"/>
<gene>
    <name evidence="1" type="ORF">NCTC11685_00688</name>
</gene>
<accession>A0A7H4N0C2</accession>
<organism evidence="1 2">
    <name type="scientific">Klebsiella michiganensis</name>
    <dbReference type="NCBI Taxonomy" id="1134687"/>
    <lineage>
        <taxon>Bacteria</taxon>
        <taxon>Pseudomonadati</taxon>
        <taxon>Pseudomonadota</taxon>
        <taxon>Gammaproteobacteria</taxon>
        <taxon>Enterobacterales</taxon>
        <taxon>Enterobacteriaceae</taxon>
        <taxon>Klebsiella/Raoultella group</taxon>
        <taxon>Klebsiella</taxon>
    </lineage>
</organism>
<protein>
    <submittedName>
        <fullName evidence="1">Type VI secretion system protein VasL</fullName>
    </submittedName>
</protein>
<name>A0A7H4N0C2_9ENTR</name>
<reference evidence="1 2" key="1">
    <citation type="submission" date="2018-06" db="EMBL/GenBank/DDBJ databases">
        <authorList>
            <consortium name="Pathogen Informatics"/>
            <person name="Doyle S."/>
        </authorList>
    </citation>
    <scope>NUCLEOTIDE SEQUENCE [LARGE SCALE GENOMIC DNA]</scope>
    <source>
        <strain evidence="1 2">NCTC11685</strain>
    </source>
</reference>
<evidence type="ECO:0000313" key="1">
    <source>
        <dbReference type="EMBL" id="STV72638.1"/>
    </source>
</evidence>
<dbReference type="Proteomes" id="UP000254863">
    <property type="component" value="Unassembled WGS sequence"/>
</dbReference>
<sequence>MSTGGSRKKLCLSLFEHNGVELQTAAWYTLVRTHLAGLYGMNEGLAITGRAGLPAVGQYVAAADDCANQNTQFAQSTAAAGDAHAVADLYRPEPALPGRSASERRWMTYCSVWNSNMPASLTPCPILLPQPRRCGWRAAKIKRRPRRKRPRLILPPSSLPEPTAQVKWVYVAEPASRPNADVVTAFPAPAKPWKPFVAGMLTMLALAGAAAGRMAGNAPVRFGADAVSRPVLSIAYGAFR</sequence>